<dbReference type="EMBL" id="QHCT01000008">
    <property type="protein sequence ID" value="RHX85562.1"/>
    <property type="molecule type" value="Genomic_DNA"/>
</dbReference>
<proteinExistence type="predicted"/>
<dbReference type="AlphaFoldDB" id="A0A396YQQ7"/>
<gene>
    <name evidence="1" type="ORF">DLM75_20430</name>
</gene>
<evidence type="ECO:0000313" key="1">
    <source>
        <dbReference type="EMBL" id="RHX85562.1"/>
    </source>
</evidence>
<dbReference type="Proteomes" id="UP000265798">
    <property type="component" value="Unassembled WGS sequence"/>
</dbReference>
<reference evidence="2" key="1">
    <citation type="submission" date="2018-05" db="EMBL/GenBank/DDBJ databases">
        <title>Leptospira yasudae sp. nov. and Leptospira stimsonii sp. nov., two pathogenic species of the genus Leptospira isolated from environmental sources.</title>
        <authorList>
            <person name="Casanovas-Massana A."/>
            <person name="Hamond C."/>
            <person name="Santos L.A."/>
            <person name="Hacker K.P."/>
            <person name="Balassiano I."/>
            <person name="Medeiros M.A."/>
            <person name="Reis M.G."/>
            <person name="Ko A.I."/>
            <person name="Wunder E.A."/>
        </authorList>
    </citation>
    <scope>NUCLEOTIDE SEQUENCE [LARGE SCALE GENOMIC DNA]</scope>
    <source>
        <strain evidence="2">Yale</strain>
    </source>
</reference>
<accession>A0A396YQQ7</accession>
<evidence type="ECO:0000313" key="2">
    <source>
        <dbReference type="Proteomes" id="UP000265798"/>
    </source>
</evidence>
<sequence length="61" mass="6529">MPPPSNFLDRKTGKTRMELQSKSGSFLGVPTKIVNSGKGNSFLFPSPTLLLHATIKSLPAS</sequence>
<comment type="caution">
    <text evidence="1">The sequence shown here is derived from an EMBL/GenBank/DDBJ whole genome shotgun (WGS) entry which is preliminary data.</text>
</comment>
<name>A0A396YQQ7_9LEPT</name>
<organism evidence="1 2">
    <name type="scientific">Leptospira stimsonii</name>
    <dbReference type="NCBI Taxonomy" id="2202203"/>
    <lineage>
        <taxon>Bacteria</taxon>
        <taxon>Pseudomonadati</taxon>
        <taxon>Spirochaetota</taxon>
        <taxon>Spirochaetia</taxon>
        <taxon>Leptospirales</taxon>
        <taxon>Leptospiraceae</taxon>
        <taxon>Leptospira</taxon>
    </lineage>
</organism>
<protein>
    <submittedName>
        <fullName evidence="1">Uncharacterized protein</fullName>
    </submittedName>
</protein>